<dbReference type="InterPro" id="IPR019734">
    <property type="entry name" value="TPR_rpt"/>
</dbReference>
<evidence type="ECO:0000313" key="10">
    <source>
        <dbReference type="EMBL" id="TPX62995.1"/>
    </source>
</evidence>
<evidence type="ECO:0000256" key="9">
    <source>
        <dbReference type="SAM" id="MobiDB-lite"/>
    </source>
</evidence>
<evidence type="ECO:0000256" key="6">
    <source>
        <dbReference type="ARBA" id="ARBA00022803"/>
    </source>
</evidence>
<evidence type="ECO:0000256" key="4">
    <source>
        <dbReference type="ARBA" id="ARBA00022490"/>
    </source>
</evidence>
<feature type="region of interest" description="Disordered" evidence="9">
    <location>
        <begin position="1"/>
        <end position="37"/>
    </location>
</feature>
<dbReference type="EMBL" id="QEAQ01000001">
    <property type="protein sequence ID" value="TPX62995.1"/>
    <property type="molecule type" value="Genomic_DNA"/>
</dbReference>
<accession>A0A507EHY1</accession>
<proteinExistence type="inferred from homology"/>
<dbReference type="GO" id="GO:0016560">
    <property type="term" value="P:protein import into peroxisome matrix, docking"/>
    <property type="evidence" value="ECO:0007669"/>
    <property type="project" value="TreeGrafter"/>
</dbReference>
<protein>
    <recommendedName>
        <fullName evidence="12">Peroxin-5</fullName>
    </recommendedName>
</protein>
<evidence type="ECO:0000256" key="5">
    <source>
        <dbReference type="ARBA" id="ARBA00022737"/>
    </source>
</evidence>
<dbReference type="SUPFAM" id="SSF48452">
    <property type="entry name" value="TPR-like"/>
    <property type="match status" value="1"/>
</dbReference>
<organism evidence="10 11">
    <name type="scientific">Powellomyces hirtus</name>
    <dbReference type="NCBI Taxonomy" id="109895"/>
    <lineage>
        <taxon>Eukaryota</taxon>
        <taxon>Fungi</taxon>
        <taxon>Fungi incertae sedis</taxon>
        <taxon>Chytridiomycota</taxon>
        <taxon>Chytridiomycota incertae sedis</taxon>
        <taxon>Chytridiomycetes</taxon>
        <taxon>Spizellomycetales</taxon>
        <taxon>Powellomycetaceae</taxon>
        <taxon>Powellomyces</taxon>
    </lineage>
</organism>
<name>A0A507EHY1_9FUNG</name>
<evidence type="ECO:0008006" key="12">
    <source>
        <dbReference type="Google" id="ProtNLM"/>
    </source>
</evidence>
<evidence type="ECO:0000313" key="11">
    <source>
        <dbReference type="Proteomes" id="UP000318582"/>
    </source>
</evidence>
<dbReference type="Proteomes" id="UP000318582">
    <property type="component" value="Unassembled WGS sequence"/>
</dbReference>
<dbReference type="PANTHER" id="PTHR10130">
    <property type="entry name" value="PEROXISOMAL TARGETING SIGNAL 1 RECEPTOR PEX5"/>
    <property type="match status" value="1"/>
</dbReference>
<keyword evidence="6 8" id="KW-0802">TPR repeat</keyword>
<evidence type="ECO:0000256" key="3">
    <source>
        <dbReference type="ARBA" id="ARBA00005348"/>
    </source>
</evidence>
<comment type="similarity">
    <text evidence="3">Belongs to the peroxisomal targeting signal receptor family.</text>
</comment>
<evidence type="ECO:0000256" key="7">
    <source>
        <dbReference type="ARBA" id="ARBA00023140"/>
    </source>
</evidence>
<dbReference type="InterPro" id="IPR024111">
    <property type="entry name" value="PEX5/PEX5L"/>
</dbReference>
<comment type="subcellular location">
    <subcellularLocation>
        <location evidence="2">Cytoplasm</location>
    </subcellularLocation>
    <subcellularLocation>
        <location evidence="1">Peroxisome</location>
    </subcellularLocation>
</comment>
<reference evidence="10 11" key="1">
    <citation type="journal article" date="2019" name="Sci. Rep.">
        <title>Comparative genomics of chytrid fungi reveal insights into the obligate biotrophic and pathogenic lifestyle of Synchytrium endobioticum.</title>
        <authorList>
            <person name="van de Vossenberg B.T.L.H."/>
            <person name="Warris S."/>
            <person name="Nguyen H.D.T."/>
            <person name="van Gent-Pelzer M.P.E."/>
            <person name="Joly D.L."/>
            <person name="van de Geest H.C."/>
            <person name="Bonants P.J.M."/>
            <person name="Smith D.S."/>
            <person name="Levesque C.A."/>
            <person name="van der Lee T.A.J."/>
        </authorList>
    </citation>
    <scope>NUCLEOTIDE SEQUENCE [LARGE SCALE GENOMIC DNA]</scope>
    <source>
        <strain evidence="10 11">CBS 809.83</strain>
    </source>
</reference>
<evidence type="ECO:0000256" key="2">
    <source>
        <dbReference type="ARBA" id="ARBA00004496"/>
    </source>
</evidence>
<evidence type="ECO:0000256" key="1">
    <source>
        <dbReference type="ARBA" id="ARBA00004275"/>
    </source>
</evidence>
<dbReference type="InterPro" id="IPR011990">
    <property type="entry name" value="TPR-like_helical_dom_sf"/>
</dbReference>
<dbReference type="STRING" id="109895.A0A507EHY1"/>
<dbReference type="GO" id="GO:0005052">
    <property type="term" value="F:peroxisome matrix targeting signal-1 binding"/>
    <property type="evidence" value="ECO:0007669"/>
    <property type="project" value="TreeGrafter"/>
</dbReference>
<evidence type="ECO:0000256" key="8">
    <source>
        <dbReference type="PROSITE-ProRule" id="PRU00339"/>
    </source>
</evidence>
<dbReference type="PROSITE" id="PS50005">
    <property type="entry name" value="TPR"/>
    <property type="match status" value="2"/>
</dbReference>
<dbReference type="Pfam" id="PF13181">
    <property type="entry name" value="TPR_8"/>
    <property type="match status" value="1"/>
</dbReference>
<keyword evidence="7" id="KW-0576">Peroxisome</keyword>
<feature type="repeat" description="TPR" evidence="8">
    <location>
        <begin position="554"/>
        <end position="587"/>
    </location>
</feature>
<gene>
    <name evidence="10" type="ORF">PhCBS80983_g00158</name>
</gene>
<comment type="caution">
    <text evidence="10">The sequence shown here is derived from an EMBL/GenBank/DDBJ whole genome shotgun (WGS) entry which is preliminary data.</text>
</comment>
<keyword evidence="11" id="KW-1185">Reference proteome</keyword>
<dbReference type="PANTHER" id="PTHR10130:SF0">
    <property type="entry name" value="GH08708P"/>
    <property type="match status" value="1"/>
</dbReference>
<dbReference type="AlphaFoldDB" id="A0A507EHY1"/>
<feature type="compositionally biased region" description="Polar residues" evidence="9">
    <location>
        <begin position="16"/>
        <end position="37"/>
    </location>
</feature>
<dbReference type="GO" id="GO:0005829">
    <property type="term" value="C:cytosol"/>
    <property type="evidence" value="ECO:0007669"/>
    <property type="project" value="TreeGrafter"/>
</dbReference>
<dbReference type="Gene3D" id="1.25.40.10">
    <property type="entry name" value="Tetratricopeptide repeat domain"/>
    <property type="match status" value="1"/>
</dbReference>
<dbReference type="SMART" id="SM00028">
    <property type="entry name" value="TPR"/>
    <property type="match status" value="4"/>
</dbReference>
<keyword evidence="4" id="KW-0963">Cytoplasm</keyword>
<feature type="repeat" description="TPR" evidence="8">
    <location>
        <begin position="588"/>
        <end position="621"/>
    </location>
</feature>
<dbReference type="GO" id="GO:0005778">
    <property type="term" value="C:peroxisomal membrane"/>
    <property type="evidence" value="ECO:0007669"/>
    <property type="project" value="TreeGrafter"/>
</dbReference>
<keyword evidence="5" id="KW-0677">Repeat</keyword>
<sequence length="720" mass="80546">MSAFRDLVGNGADCSGGNSLSQFTKQMQQDRSLQQDRFGQVAEGESSSGLQLRGRQGIESDNIQEFLRSGGPSGGNTAQRGMFDMQPMHRELDNLMPPNMMQQQGMARQEGPVLNESWINEFSHGDMGPMKGIQDGPRLQSANWASEFQTHQHDLGHQISRGPDTELEDAFERAKHQASWDSEFAKTEDPTQWASEFANADAQSWINEFKEQEGIEINGGDSKEALSQTAGMLLDAVAGSANPKFQDSKFLSFMKQLRDQEVSIEGNKVVEQVTPFGAAESWAKEFGAPISKNSWEEDFATQNATEAPPGNKVWAEEFTGHKEYDWAEEFQGNGPRLEDKRWTNEFERQQQERSWNEEFARNGLADSMTGKATDTLGGDTDAMDDLYKSAWDYENTDFSEYTTGRALGARYDQYEFTANNPYLTQARPAGVRNLTEAILVLEAQVQQDTENAQGWYELGIRQQENENDVGAIAALRQAVRHDPGLLDSWIALAVSFTNESAREDAYDALESWLTNSERYKSLAATPSGFQNRHEDITNKYIAAARMAAEQDMDADVQVGLGVLFNISEEYNKAIDCFEAALSIRPQDYMLWNKLGATSANAQYSERAIEAYFHALEINPSYVRARYNLAISCIQMSQYREAAEHLLGALSVQNNNLNAVLAETKGKGRADENDIASMHNVQSSTVWSTLKTLADGHLRRHDLAEACEKRDLDAFRGDFDF</sequence>